<dbReference type="SUPFAM" id="SSF48403">
    <property type="entry name" value="Ankyrin repeat"/>
    <property type="match status" value="1"/>
</dbReference>
<dbReference type="AlphaFoldDB" id="A0AAW2YTE0"/>
<dbReference type="SMART" id="SM00248">
    <property type="entry name" value="ANK"/>
    <property type="match status" value="1"/>
</dbReference>
<comment type="caution">
    <text evidence="2">The sequence shown here is derived from an EMBL/GenBank/DDBJ whole genome shotgun (WGS) entry which is preliminary data.</text>
</comment>
<gene>
    <name evidence="2" type="ORF">AKO1_011027</name>
</gene>
<dbReference type="InterPro" id="IPR036770">
    <property type="entry name" value="Ankyrin_rpt-contain_sf"/>
</dbReference>
<reference evidence="2 3" key="1">
    <citation type="submission" date="2024-03" db="EMBL/GenBank/DDBJ databases">
        <title>The Acrasis kona genome and developmental transcriptomes reveal deep origins of eukaryotic multicellular pathways.</title>
        <authorList>
            <person name="Sheikh S."/>
            <person name="Fu C.-J."/>
            <person name="Brown M.W."/>
            <person name="Baldauf S.L."/>
        </authorList>
    </citation>
    <scope>NUCLEOTIDE SEQUENCE [LARGE SCALE GENOMIC DNA]</scope>
    <source>
        <strain evidence="2 3">ATCC MYA-3509</strain>
    </source>
</reference>
<name>A0AAW2YTE0_9EUKA</name>
<feature type="coiled-coil region" evidence="1">
    <location>
        <begin position="97"/>
        <end position="124"/>
    </location>
</feature>
<dbReference type="Proteomes" id="UP001431209">
    <property type="component" value="Unassembled WGS sequence"/>
</dbReference>
<sequence>MSIDLLNQAAHNGDLEQVIKYVESGININEPDDYGMTPLMWATMGGRESVVKYIISKNVRLAITRWKLNAQKGVDSKEDQDTDEDTDYDSLSVEGKLKVKEEENTRLKRRIADLETQLMELKRDAMNSLY</sequence>
<evidence type="ECO:0000256" key="1">
    <source>
        <dbReference type="SAM" id="Coils"/>
    </source>
</evidence>
<accession>A0AAW2YTE0</accession>
<evidence type="ECO:0000313" key="3">
    <source>
        <dbReference type="Proteomes" id="UP001431209"/>
    </source>
</evidence>
<dbReference type="InterPro" id="IPR002110">
    <property type="entry name" value="Ankyrin_rpt"/>
</dbReference>
<keyword evidence="3" id="KW-1185">Reference proteome</keyword>
<evidence type="ECO:0000313" key="2">
    <source>
        <dbReference type="EMBL" id="KAL0480402.1"/>
    </source>
</evidence>
<dbReference type="EMBL" id="JAOPGA020000657">
    <property type="protein sequence ID" value="KAL0480402.1"/>
    <property type="molecule type" value="Genomic_DNA"/>
</dbReference>
<organism evidence="2 3">
    <name type="scientific">Acrasis kona</name>
    <dbReference type="NCBI Taxonomy" id="1008807"/>
    <lineage>
        <taxon>Eukaryota</taxon>
        <taxon>Discoba</taxon>
        <taxon>Heterolobosea</taxon>
        <taxon>Tetramitia</taxon>
        <taxon>Eutetramitia</taxon>
        <taxon>Acrasidae</taxon>
        <taxon>Acrasis</taxon>
    </lineage>
</organism>
<dbReference type="Gene3D" id="1.25.40.20">
    <property type="entry name" value="Ankyrin repeat-containing domain"/>
    <property type="match status" value="1"/>
</dbReference>
<keyword evidence="1" id="KW-0175">Coiled coil</keyword>
<proteinExistence type="predicted"/>
<dbReference type="Pfam" id="PF13637">
    <property type="entry name" value="Ank_4"/>
    <property type="match status" value="1"/>
</dbReference>
<protein>
    <submittedName>
        <fullName evidence="2">Acyl-CoA-binding domain-containing protein</fullName>
    </submittedName>
</protein>